<gene>
    <name evidence="1" type="ORF">ACFQKB_01985</name>
</gene>
<dbReference type="RefSeq" id="WP_160819888.1">
    <property type="nucleotide sequence ID" value="NZ_JBHSXE010000001.1"/>
</dbReference>
<evidence type="ECO:0000313" key="2">
    <source>
        <dbReference type="Proteomes" id="UP001596380"/>
    </source>
</evidence>
<protein>
    <submittedName>
        <fullName evidence="1">Uncharacterized protein</fullName>
    </submittedName>
</protein>
<evidence type="ECO:0000313" key="1">
    <source>
        <dbReference type="EMBL" id="MFC6878528.1"/>
    </source>
</evidence>
<comment type="caution">
    <text evidence="1">The sequence shown here is derived from an EMBL/GenBank/DDBJ whole genome shotgun (WGS) entry which is preliminary data.</text>
</comment>
<sequence>MGEDILSGAGLDRTVPQLVVTGYAVDMEFWEAGAGAGCCPPECSSPGGG</sequence>
<reference evidence="2" key="1">
    <citation type="journal article" date="2019" name="Int. J. Syst. Evol. Microbiol.">
        <title>The Global Catalogue of Microorganisms (GCM) 10K type strain sequencing project: providing services to taxonomists for standard genome sequencing and annotation.</title>
        <authorList>
            <consortium name="The Broad Institute Genomics Platform"/>
            <consortium name="The Broad Institute Genome Sequencing Center for Infectious Disease"/>
            <person name="Wu L."/>
            <person name="Ma J."/>
        </authorList>
    </citation>
    <scope>NUCLEOTIDE SEQUENCE [LARGE SCALE GENOMIC DNA]</scope>
    <source>
        <strain evidence="2">JCM 3369</strain>
    </source>
</reference>
<keyword evidence="2" id="KW-1185">Reference proteome</keyword>
<organism evidence="1 2">
    <name type="scientific">Actinomadura yumaensis</name>
    <dbReference type="NCBI Taxonomy" id="111807"/>
    <lineage>
        <taxon>Bacteria</taxon>
        <taxon>Bacillati</taxon>
        <taxon>Actinomycetota</taxon>
        <taxon>Actinomycetes</taxon>
        <taxon>Streptosporangiales</taxon>
        <taxon>Thermomonosporaceae</taxon>
        <taxon>Actinomadura</taxon>
    </lineage>
</organism>
<name>A0ABW2CC34_9ACTN</name>
<accession>A0ABW2CC34</accession>
<dbReference type="EMBL" id="JBHSXS010000001">
    <property type="protein sequence ID" value="MFC6878528.1"/>
    <property type="molecule type" value="Genomic_DNA"/>
</dbReference>
<proteinExistence type="predicted"/>
<dbReference type="Proteomes" id="UP001596380">
    <property type="component" value="Unassembled WGS sequence"/>
</dbReference>